<keyword evidence="3" id="KW-0808">Transferase</keyword>
<keyword evidence="7" id="KW-0238">DNA-binding</keyword>
<dbReference type="EMBL" id="CAJOBZ010000001">
    <property type="protein sequence ID" value="CAF4750968.1"/>
    <property type="molecule type" value="Genomic_DNA"/>
</dbReference>
<evidence type="ECO:0000259" key="9">
    <source>
        <dbReference type="Pfam" id="PF03175"/>
    </source>
</evidence>
<dbReference type="GO" id="GO:0003677">
    <property type="term" value="F:DNA binding"/>
    <property type="evidence" value="ECO:0007669"/>
    <property type="project" value="UniProtKB-KW"/>
</dbReference>
<keyword evidence="5" id="KW-0235">DNA replication</keyword>
<dbReference type="Pfam" id="PF03175">
    <property type="entry name" value="DNA_pol_B_2"/>
    <property type="match status" value="1"/>
</dbReference>
<dbReference type="Gene3D" id="3.30.420.10">
    <property type="entry name" value="Ribonuclease H-like superfamily/Ribonuclease H"/>
    <property type="match status" value="1"/>
</dbReference>
<evidence type="ECO:0000256" key="3">
    <source>
        <dbReference type="ARBA" id="ARBA00022679"/>
    </source>
</evidence>
<evidence type="ECO:0000256" key="2">
    <source>
        <dbReference type="ARBA" id="ARBA00012417"/>
    </source>
</evidence>
<feature type="domain" description="DNA-directed DNA polymerase family B mitochondria/virus" evidence="9">
    <location>
        <begin position="30"/>
        <end position="268"/>
    </location>
</feature>
<comment type="catalytic activity">
    <reaction evidence="8">
        <text>DNA(n) + a 2'-deoxyribonucleoside 5'-triphosphate = DNA(n+1) + diphosphate</text>
        <dbReference type="Rhea" id="RHEA:22508"/>
        <dbReference type="Rhea" id="RHEA-COMP:17339"/>
        <dbReference type="Rhea" id="RHEA-COMP:17340"/>
        <dbReference type="ChEBI" id="CHEBI:33019"/>
        <dbReference type="ChEBI" id="CHEBI:61560"/>
        <dbReference type="ChEBI" id="CHEBI:173112"/>
        <dbReference type="EC" id="2.7.7.7"/>
    </reaction>
</comment>
<accession>A0A821LHC8</accession>
<dbReference type="PANTHER" id="PTHR31511:SF12">
    <property type="entry name" value="RHO TERMINATION FACTOR N-TERMINAL DOMAIN-CONTAINING PROTEIN"/>
    <property type="match status" value="1"/>
</dbReference>
<dbReference type="GO" id="GO:0003887">
    <property type="term" value="F:DNA-directed DNA polymerase activity"/>
    <property type="evidence" value="ECO:0007669"/>
    <property type="project" value="UniProtKB-KW"/>
</dbReference>
<evidence type="ECO:0000256" key="5">
    <source>
        <dbReference type="ARBA" id="ARBA00022705"/>
    </source>
</evidence>
<reference evidence="10" key="1">
    <citation type="submission" date="2021-02" db="EMBL/GenBank/DDBJ databases">
        <authorList>
            <person name="Steward A R."/>
        </authorList>
    </citation>
    <scope>NUCLEOTIDE SEQUENCE</scope>
</reference>
<sequence>MTEERVIDHCHLTGKIRGVAHSSCNLKYTNPHYVPIFFHNLSGYDSNLFIKELAARDGENISCLPLHKEKYISFSKKIKFKTSSRSITVRFVDSFKFMPTSLKKLVKNLSPNQFQILPHYVPNPELMDLIMQKGVFPYEYIDCWSKLEENSLPDKQLFYSELTQTHISDHDYLHAQKVWQKFECSSLGEYFDLYLKTDILLLAEVFENFRGICLGVYELDPCRYLTAPGLSWDAMLKETGVNLELLTDYEMLQFIQSGIRGGISQVSKRKC</sequence>
<dbReference type="GO" id="GO:0006260">
    <property type="term" value="P:DNA replication"/>
    <property type="evidence" value="ECO:0007669"/>
    <property type="project" value="UniProtKB-KW"/>
</dbReference>
<dbReference type="InterPro" id="IPR012337">
    <property type="entry name" value="RNaseH-like_sf"/>
</dbReference>
<dbReference type="GO" id="GO:0000166">
    <property type="term" value="F:nucleotide binding"/>
    <property type="evidence" value="ECO:0007669"/>
    <property type="project" value="InterPro"/>
</dbReference>
<evidence type="ECO:0000256" key="1">
    <source>
        <dbReference type="ARBA" id="ARBA00005755"/>
    </source>
</evidence>
<evidence type="ECO:0000256" key="8">
    <source>
        <dbReference type="ARBA" id="ARBA00049244"/>
    </source>
</evidence>
<comment type="caution">
    <text evidence="10">The sequence shown here is derived from an EMBL/GenBank/DDBJ whole genome shotgun (WGS) entry which is preliminary data.</text>
</comment>
<name>A0A821LHC8_9NEOP</name>
<dbReference type="Proteomes" id="UP000663880">
    <property type="component" value="Unassembled WGS sequence"/>
</dbReference>
<keyword evidence="4" id="KW-0548">Nucleotidyltransferase</keyword>
<evidence type="ECO:0000256" key="7">
    <source>
        <dbReference type="ARBA" id="ARBA00023125"/>
    </source>
</evidence>
<evidence type="ECO:0000313" key="11">
    <source>
        <dbReference type="Proteomes" id="UP000663880"/>
    </source>
</evidence>
<proteinExistence type="inferred from homology"/>
<keyword evidence="6" id="KW-0239">DNA-directed DNA polymerase</keyword>
<gene>
    <name evidence="10" type="ORF">PMACD_LOCUS678</name>
</gene>
<dbReference type="InterPro" id="IPR036397">
    <property type="entry name" value="RNaseH_sf"/>
</dbReference>
<organism evidence="10 11">
    <name type="scientific">Pieris macdunnoughi</name>
    <dbReference type="NCBI Taxonomy" id="345717"/>
    <lineage>
        <taxon>Eukaryota</taxon>
        <taxon>Metazoa</taxon>
        <taxon>Ecdysozoa</taxon>
        <taxon>Arthropoda</taxon>
        <taxon>Hexapoda</taxon>
        <taxon>Insecta</taxon>
        <taxon>Pterygota</taxon>
        <taxon>Neoptera</taxon>
        <taxon>Endopterygota</taxon>
        <taxon>Lepidoptera</taxon>
        <taxon>Glossata</taxon>
        <taxon>Ditrysia</taxon>
        <taxon>Papilionoidea</taxon>
        <taxon>Pieridae</taxon>
        <taxon>Pierinae</taxon>
        <taxon>Pieris</taxon>
    </lineage>
</organism>
<dbReference type="SUPFAM" id="SSF53098">
    <property type="entry name" value="Ribonuclease H-like"/>
    <property type="match status" value="1"/>
</dbReference>
<dbReference type="EC" id="2.7.7.7" evidence="2"/>
<evidence type="ECO:0000313" key="10">
    <source>
        <dbReference type="EMBL" id="CAF4750968.1"/>
    </source>
</evidence>
<evidence type="ECO:0000256" key="6">
    <source>
        <dbReference type="ARBA" id="ARBA00022932"/>
    </source>
</evidence>
<comment type="similarity">
    <text evidence="1">Belongs to the DNA polymerase type-B family.</text>
</comment>
<dbReference type="OrthoDB" id="414982at2759"/>
<dbReference type="PANTHER" id="PTHR31511">
    <property type="entry name" value="PROTEIN CBG23764"/>
    <property type="match status" value="1"/>
</dbReference>
<keyword evidence="11" id="KW-1185">Reference proteome</keyword>
<protein>
    <recommendedName>
        <fullName evidence="2">DNA-directed DNA polymerase</fullName>
        <ecNumber evidence="2">2.7.7.7</ecNumber>
    </recommendedName>
</protein>
<dbReference type="AlphaFoldDB" id="A0A821LHC8"/>
<dbReference type="InterPro" id="IPR004868">
    <property type="entry name" value="DNA-dir_DNA_pol_B_mt/vir"/>
</dbReference>
<evidence type="ECO:0000256" key="4">
    <source>
        <dbReference type="ARBA" id="ARBA00022695"/>
    </source>
</evidence>